<feature type="transmembrane region" description="Helical" evidence="7">
    <location>
        <begin position="176"/>
        <end position="197"/>
    </location>
</feature>
<dbReference type="Pfam" id="PF01773">
    <property type="entry name" value="Nucleos_tra2_N"/>
    <property type="match status" value="1"/>
</dbReference>
<feature type="domain" description="Concentrative nucleoside transporter N-terminal" evidence="8">
    <location>
        <begin position="8"/>
        <end position="80"/>
    </location>
</feature>
<dbReference type="InterPro" id="IPR002668">
    <property type="entry name" value="CNT_N_dom"/>
</dbReference>
<dbReference type="Pfam" id="PF07662">
    <property type="entry name" value="Nucleos_tra2_C"/>
    <property type="match status" value="1"/>
</dbReference>
<evidence type="ECO:0000256" key="3">
    <source>
        <dbReference type="ARBA" id="ARBA00022475"/>
    </source>
</evidence>
<dbReference type="Proteomes" id="UP000886748">
    <property type="component" value="Unassembled WGS sequence"/>
</dbReference>
<dbReference type="Pfam" id="PF07670">
    <property type="entry name" value="Gate"/>
    <property type="match status" value="1"/>
</dbReference>
<protein>
    <submittedName>
        <fullName evidence="11">NupC/NupG family nucleoside CNT transporter</fullName>
    </submittedName>
</protein>
<dbReference type="GO" id="GO:0005886">
    <property type="term" value="C:plasma membrane"/>
    <property type="evidence" value="ECO:0007669"/>
    <property type="project" value="UniProtKB-SubCell"/>
</dbReference>
<dbReference type="AlphaFoldDB" id="A0A9D1N071"/>
<organism evidence="11 12">
    <name type="scientific">Candidatus Limenecus avicola</name>
    <dbReference type="NCBI Taxonomy" id="2840847"/>
    <lineage>
        <taxon>Bacteria</taxon>
        <taxon>Bacillati</taxon>
        <taxon>Bacillota</taxon>
        <taxon>Clostridia</taxon>
        <taxon>Eubacteriales</taxon>
        <taxon>Clostridiaceae</taxon>
        <taxon>Clostridiaceae incertae sedis</taxon>
        <taxon>Candidatus Limenecus</taxon>
    </lineage>
</organism>
<comment type="subcellular location">
    <subcellularLocation>
        <location evidence="1">Cell membrane</location>
        <topology evidence="1">Multi-pass membrane protein</topology>
    </subcellularLocation>
</comment>
<proteinExistence type="inferred from homology"/>
<comment type="caution">
    <text evidence="11">The sequence shown here is derived from an EMBL/GenBank/DDBJ whole genome shotgun (WGS) entry which is preliminary data.</text>
</comment>
<reference evidence="11" key="2">
    <citation type="journal article" date="2021" name="PeerJ">
        <title>Extensive microbial diversity within the chicken gut microbiome revealed by metagenomics and culture.</title>
        <authorList>
            <person name="Gilroy R."/>
            <person name="Ravi A."/>
            <person name="Getino M."/>
            <person name="Pursley I."/>
            <person name="Horton D.L."/>
            <person name="Alikhan N.F."/>
            <person name="Baker D."/>
            <person name="Gharbi K."/>
            <person name="Hall N."/>
            <person name="Watson M."/>
            <person name="Adriaenssens E.M."/>
            <person name="Foster-Nyarko E."/>
            <person name="Jarju S."/>
            <person name="Secka A."/>
            <person name="Antonio M."/>
            <person name="Oren A."/>
            <person name="Chaudhuri R.R."/>
            <person name="La Ragione R."/>
            <person name="Hildebrand F."/>
            <person name="Pallen M.J."/>
        </authorList>
    </citation>
    <scope>NUCLEOTIDE SEQUENCE</scope>
    <source>
        <strain evidence="11">CHK154-7741</strain>
    </source>
</reference>
<feature type="transmembrane region" description="Helical" evidence="7">
    <location>
        <begin position="29"/>
        <end position="47"/>
    </location>
</feature>
<dbReference type="GO" id="GO:0005337">
    <property type="term" value="F:nucleoside transmembrane transporter activity"/>
    <property type="evidence" value="ECO:0007669"/>
    <property type="project" value="InterPro"/>
</dbReference>
<evidence type="ECO:0000256" key="2">
    <source>
        <dbReference type="ARBA" id="ARBA00009033"/>
    </source>
</evidence>
<evidence type="ECO:0000256" key="7">
    <source>
        <dbReference type="SAM" id="Phobius"/>
    </source>
</evidence>
<comment type="similarity">
    <text evidence="2">Belongs to the concentrative nucleoside transporter (CNT) (TC 2.A.41) family.</text>
</comment>
<dbReference type="InterPro" id="IPR011642">
    <property type="entry name" value="Gate_dom"/>
</dbReference>
<keyword evidence="6 7" id="KW-0472">Membrane</keyword>
<evidence type="ECO:0000259" key="8">
    <source>
        <dbReference type="Pfam" id="PF01773"/>
    </source>
</evidence>
<feature type="transmembrane region" description="Helical" evidence="7">
    <location>
        <begin position="204"/>
        <end position="224"/>
    </location>
</feature>
<feature type="domain" description="Nucleoside transporter/FeoB GTPase Gate" evidence="10">
    <location>
        <begin position="101"/>
        <end position="199"/>
    </location>
</feature>
<feature type="transmembrane region" description="Helical" evidence="7">
    <location>
        <begin position="91"/>
        <end position="119"/>
    </location>
</feature>
<evidence type="ECO:0000256" key="4">
    <source>
        <dbReference type="ARBA" id="ARBA00022692"/>
    </source>
</evidence>
<feature type="transmembrane region" description="Helical" evidence="7">
    <location>
        <begin position="265"/>
        <end position="291"/>
    </location>
</feature>
<keyword evidence="3" id="KW-1003">Cell membrane</keyword>
<evidence type="ECO:0000256" key="1">
    <source>
        <dbReference type="ARBA" id="ARBA00004651"/>
    </source>
</evidence>
<dbReference type="PANTHER" id="PTHR10590">
    <property type="entry name" value="SODIUM/NUCLEOSIDE COTRANSPORTER"/>
    <property type="match status" value="1"/>
</dbReference>
<keyword evidence="4 7" id="KW-0812">Transmembrane</keyword>
<evidence type="ECO:0000313" key="11">
    <source>
        <dbReference type="EMBL" id="HIU92699.1"/>
    </source>
</evidence>
<accession>A0A9D1N071</accession>
<feature type="transmembrane region" description="Helical" evidence="7">
    <location>
        <begin position="366"/>
        <end position="386"/>
    </location>
</feature>
<evidence type="ECO:0000313" key="12">
    <source>
        <dbReference type="Proteomes" id="UP000886748"/>
    </source>
</evidence>
<name>A0A9D1N071_9CLOT</name>
<evidence type="ECO:0000259" key="9">
    <source>
        <dbReference type="Pfam" id="PF07662"/>
    </source>
</evidence>
<evidence type="ECO:0000256" key="5">
    <source>
        <dbReference type="ARBA" id="ARBA00022989"/>
    </source>
</evidence>
<evidence type="ECO:0000259" key="10">
    <source>
        <dbReference type="Pfam" id="PF07670"/>
    </source>
</evidence>
<reference evidence="11" key="1">
    <citation type="submission" date="2020-10" db="EMBL/GenBank/DDBJ databases">
        <authorList>
            <person name="Gilroy R."/>
        </authorList>
    </citation>
    <scope>NUCLEOTIDE SEQUENCE</scope>
    <source>
        <strain evidence="11">CHK154-7741</strain>
    </source>
</reference>
<keyword evidence="5 7" id="KW-1133">Transmembrane helix</keyword>
<dbReference type="InterPro" id="IPR008276">
    <property type="entry name" value="C_nuclsd_transpt"/>
</dbReference>
<sequence>MDRFVGIIGIVLILGIAYAFSNNRKAISLKTIIPGFVLQVLLAVFVLKTPLGKNMFHAIGMFIQKILDFSNEGGNFVFGVLTNNPVKMEELFGAGAGFIFALKLIPTIIFILILVNILYYYGIMQRVVEACAKVMYKLMNVSGAESLSNIASAFVGQVEAQIMIKPYLATMTMSELLASMTGSMACIAGGVMAMYVGMGIPAEYLLAASIMAAPGALVISKIVYPETDEPQTKNDVKIEIKKTHVNLIDSIAHGASDGMKVSINVIAMLIALTALISMVDWMLGHLGLFMANVLHMNLSFIHIDLTHLSLKEILGSIFSLFAVAMGVPFKEAMDVGALMGTKLVFNEFIAYLDLTALKPVLSQKSIVVATFALCGFANLGSIAIQIGGIGELAPNRRKDLAKLGVKALFCGTLASYLSACIAGILL</sequence>
<evidence type="ECO:0000256" key="6">
    <source>
        <dbReference type="ARBA" id="ARBA00023136"/>
    </source>
</evidence>
<dbReference type="GO" id="GO:0015293">
    <property type="term" value="F:symporter activity"/>
    <property type="evidence" value="ECO:0007669"/>
    <property type="project" value="TreeGrafter"/>
</dbReference>
<dbReference type="InterPro" id="IPR011657">
    <property type="entry name" value="CNT_C_dom"/>
</dbReference>
<dbReference type="EMBL" id="DVOD01000046">
    <property type="protein sequence ID" value="HIU92699.1"/>
    <property type="molecule type" value="Genomic_DNA"/>
</dbReference>
<feature type="domain" description="Concentrative nucleoside transporter C-terminal" evidence="9">
    <location>
        <begin position="204"/>
        <end position="423"/>
    </location>
</feature>
<gene>
    <name evidence="11" type="ORF">IAD26_06135</name>
</gene>
<feature type="transmembrane region" description="Helical" evidence="7">
    <location>
        <begin position="406"/>
        <end position="425"/>
    </location>
</feature>
<dbReference type="PANTHER" id="PTHR10590:SF4">
    <property type="entry name" value="SOLUTE CARRIER FAMILY 28 MEMBER 3"/>
    <property type="match status" value="1"/>
</dbReference>